<proteinExistence type="predicted"/>
<comment type="caution">
    <text evidence="1">The sequence shown here is derived from an EMBL/GenBank/DDBJ whole genome shotgun (WGS) entry which is preliminary data.</text>
</comment>
<evidence type="ECO:0000313" key="2">
    <source>
        <dbReference type="Proteomes" id="UP001073122"/>
    </source>
</evidence>
<reference evidence="1" key="1">
    <citation type="submission" date="2022-10" db="EMBL/GenBank/DDBJ databases">
        <title>Chryseobacterium sp. nov., a novel bacterial species.</title>
        <authorList>
            <person name="Cao Y."/>
        </authorList>
    </citation>
    <scope>NUCLEOTIDE SEQUENCE</scope>
    <source>
        <strain evidence="1">CCTCC AB2015118</strain>
    </source>
</reference>
<name>A0ABT3XXX4_9FLAO</name>
<dbReference type="EMBL" id="JAOVZW010000041">
    <property type="protein sequence ID" value="MCX8526464.1"/>
    <property type="molecule type" value="Genomic_DNA"/>
</dbReference>
<gene>
    <name evidence="1" type="ORF">OF897_21355</name>
</gene>
<accession>A0ABT3XXX4</accession>
<dbReference type="RefSeq" id="WP_267267690.1">
    <property type="nucleotide sequence ID" value="NZ_JAOVZW010000041.1"/>
</dbReference>
<sequence length="135" mass="16541">MKEIIIKNSNSEILIDDNLSYYLFPYFFVPLLENKDIINENLFLNNKDKIKDLYDDLEKYLKKILIEWYQEPSEKELQKYSTRYERIKFDNKIYKINYRMFEIGRLVYLIYCILQILDNSYTKGESINIRIIHKG</sequence>
<dbReference type="Proteomes" id="UP001073122">
    <property type="component" value="Unassembled WGS sequence"/>
</dbReference>
<organism evidence="1 2">
    <name type="scientific">Chryseobacterium formosus</name>
    <dbReference type="NCBI Taxonomy" id="1537363"/>
    <lineage>
        <taxon>Bacteria</taxon>
        <taxon>Pseudomonadati</taxon>
        <taxon>Bacteroidota</taxon>
        <taxon>Flavobacteriia</taxon>
        <taxon>Flavobacteriales</taxon>
        <taxon>Weeksellaceae</taxon>
        <taxon>Chryseobacterium group</taxon>
        <taxon>Chryseobacterium</taxon>
    </lineage>
</organism>
<evidence type="ECO:0000313" key="1">
    <source>
        <dbReference type="EMBL" id="MCX8526464.1"/>
    </source>
</evidence>
<keyword evidence="2" id="KW-1185">Reference proteome</keyword>
<protein>
    <submittedName>
        <fullName evidence="1">Uncharacterized protein</fullName>
    </submittedName>
</protein>